<dbReference type="GO" id="GO:0045252">
    <property type="term" value="C:oxoglutarate dehydrogenase complex"/>
    <property type="evidence" value="ECO:0007669"/>
    <property type="project" value="InterPro"/>
</dbReference>
<dbReference type="Gene3D" id="2.40.50.100">
    <property type="match status" value="1"/>
</dbReference>
<evidence type="ECO:0000256" key="15">
    <source>
        <dbReference type="ARBA" id="ARBA00046046"/>
    </source>
</evidence>
<dbReference type="PANTHER" id="PTHR43416:SF5">
    <property type="entry name" value="DIHYDROLIPOYLLYSINE-RESIDUE SUCCINYLTRANSFERASE COMPONENT OF 2-OXOGLUTARATE DEHYDROGENASE COMPLEX, MITOCHONDRIAL"/>
    <property type="match status" value="1"/>
</dbReference>
<keyword evidence="12" id="KW-0012">Acyltransferase</keyword>
<dbReference type="EC" id="2.3.1.61" evidence="5"/>
<evidence type="ECO:0000256" key="10">
    <source>
        <dbReference type="ARBA" id="ARBA00022946"/>
    </source>
</evidence>
<dbReference type="PANTHER" id="PTHR43416">
    <property type="entry name" value="DIHYDROLIPOYLLYSINE-RESIDUE SUCCINYLTRANSFERASE COMPONENT OF 2-OXOGLUTARATE DEHYDROGENASE COMPLEX, MITOCHONDRIAL-RELATED"/>
    <property type="match status" value="1"/>
</dbReference>
<dbReference type="Proteomes" id="UP000580250">
    <property type="component" value="Unassembled WGS sequence"/>
</dbReference>
<dbReference type="PROSITE" id="PS00189">
    <property type="entry name" value="LIPOYL"/>
    <property type="match status" value="1"/>
</dbReference>
<gene>
    <name evidence="18" type="ORF">MENT_LOCUS53898</name>
</gene>
<evidence type="ECO:0000256" key="6">
    <source>
        <dbReference type="ARBA" id="ARBA00020294"/>
    </source>
</evidence>
<dbReference type="GO" id="GO:0004149">
    <property type="term" value="F:dihydrolipoyllysine-residue succinyltransferase activity"/>
    <property type="evidence" value="ECO:0007669"/>
    <property type="project" value="UniProtKB-EC"/>
</dbReference>
<comment type="subcellular location">
    <subcellularLocation>
        <location evidence="2">Mitochondrion</location>
    </subcellularLocation>
</comment>
<dbReference type="Gene3D" id="3.30.559.10">
    <property type="entry name" value="Chloramphenicol acetyltransferase-like domain"/>
    <property type="match status" value="1"/>
</dbReference>
<dbReference type="CDD" id="cd06849">
    <property type="entry name" value="lipoyl_domain"/>
    <property type="match status" value="1"/>
</dbReference>
<evidence type="ECO:0000256" key="4">
    <source>
        <dbReference type="ARBA" id="ARBA00007317"/>
    </source>
</evidence>
<keyword evidence="11" id="KW-0496">Mitochondrion</keyword>
<evidence type="ECO:0000256" key="3">
    <source>
        <dbReference type="ARBA" id="ARBA00005145"/>
    </source>
</evidence>
<dbReference type="Pfam" id="PF00198">
    <property type="entry name" value="2-oxoacid_dh"/>
    <property type="match status" value="1"/>
</dbReference>
<evidence type="ECO:0000313" key="18">
    <source>
        <dbReference type="EMBL" id="CAD2200430.1"/>
    </source>
</evidence>
<evidence type="ECO:0000259" key="17">
    <source>
        <dbReference type="PROSITE" id="PS50968"/>
    </source>
</evidence>
<evidence type="ECO:0000256" key="14">
    <source>
        <dbReference type="ARBA" id="ARBA00032406"/>
    </source>
</evidence>
<dbReference type="SUPFAM" id="SSF51230">
    <property type="entry name" value="Single hybrid motif"/>
    <property type="match status" value="1"/>
</dbReference>
<dbReference type="InterPro" id="IPR050537">
    <property type="entry name" value="2-oxoacid_dehydrogenase"/>
</dbReference>
<protein>
    <recommendedName>
        <fullName evidence="6">Dihydrolipoyllysine-residue succinyltransferase component of 2-oxoglutarate dehydrogenase complex, mitochondrial</fullName>
        <ecNumber evidence="5">2.3.1.61</ecNumber>
    </recommendedName>
    <alternativeName>
        <fullName evidence="14">2-oxoglutarate dehydrogenase complex component E2</fullName>
    </alternativeName>
    <alternativeName>
        <fullName evidence="13">E2K</fullName>
    </alternativeName>
</protein>
<keyword evidence="7" id="KW-0816">Tricarboxylic acid cycle</keyword>
<evidence type="ECO:0000256" key="7">
    <source>
        <dbReference type="ARBA" id="ARBA00022532"/>
    </source>
</evidence>
<dbReference type="SUPFAM" id="SSF52777">
    <property type="entry name" value="CoA-dependent acyltransferases"/>
    <property type="match status" value="1"/>
</dbReference>
<evidence type="ECO:0000256" key="12">
    <source>
        <dbReference type="ARBA" id="ARBA00023315"/>
    </source>
</evidence>
<accession>A0A6V7XMB5</accession>
<dbReference type="NCBIfam" id="NF004309">
    <property type="entry name" value="PRK05704.1"/>
    <property type="match status" value="1"/>
</dbReference>
<comment type="caution">
    <text evidence="18">The sequence shown here is derived from an EMBL/GenBank/DDBJ whole genome shotgun (WGS) entry which is preliminary data.</text>
</comment>
<dbReference type="InterPro" id="IPR006255">
    <property type="entry name" value="SucB"/>
</dbReference>
<dbReference type="PROSITE" id="PS50968">
    <property type="entry name" value="BIOTINYL_LIPOYL"/>
    <property type="match status" value="1"/>
</dbReference>
<dbReference type="OrthoDB" id="5391403at2759"/>
<sequence>MVIYRNIVRRFSLLSRLHVSTPCFSALSSNALPAVHPFGKNSVMKINVRNHRLSPILGGEVVEVSGPAFAESISEGDIRWQKKIGDFVKADELVAEIETDKTSVEVPAPFAGKIVEFLVEDGAKVTAKQKIYKMEKGAEDGAAAESPKEKSETKKEPEEKQAEQKPSDGPKKPPPVPGLPKEPMESKHVSEIKPKVVPPILQQQAFQPKGDSTGIIGGSRSETRVKMNRMRQRIAERLKEAQNTNAMLTTFNEIDLFNVMQMRKKYQESFTKKHGVKLGLMSPFVRASAIALQEQPVVNAVIDGEEILYRNYADISIAVATPKGLVVPVLRNVESLSYSDIEKSLGELGIKARENKLAIEDMEGGTFTISNGGVFGSMFGTPIINPPQSAILGMHGIFDRPVAIDGKVEIRPMMYVALTYDHRLIDGREAVTFLRKIKQYVEDPLTILLNL</sequence>
<evidence type="ECO:0000256" key="2">
    <source>
        <dbReference type="ARBA" id="ARBA00004173"/>
    </source>
</evidence>
<dbReference type="FunFam" id="3.30.559.10:FF:000006">
    <property type="entry name" value="Dihydrolipoyllysine-residue succinyltransferase component of 2-oxoglutarate dehydrogenase complex, mitochondrial"/>
    <property type="match status" value="1"/>
</dbReference>
<comment type="similarity">
    <text evidence="4">Belongs to the 2-oxoacid dehydrogenase family.</text>
</comment>
<dbReference type="InterPro" id="IPR000089">
    <property type="entry name" value="Biotin_lipoyl"/>
</dbReference>
<dbReference type="InterPro" id="IPR001078">
    <property type="entry name" value="2-oxoacid_DH_actylTfrase"/>
</dbReference>
<feature type="domain" description="Lipoyl-binding" evidence="17">
    <location>
        <begin position="61"/>
        <end position="135"/>
    </location>
</feature>
<comment type="function">
    <text evidence="15">Dihydrolipoamide succinyltransferase (E2) component of the 2-oxoglutarate dehydrogenase complex. The 2-oxoglutarate dehydrogenase complex catalyzes the overall conversion of 2-oxoglutarate to succinyl-CoA and CO(2). The 2-oxoglutarate dehydrogenase complex is mainly active in the mitochondrion. A fraction of the 2-oxoglutarate dehydrogenase complex also localizes in the nucleus and is required for lysine succinylation of histones: associates with KAT2A on chromatin and provides succinyl-CoA to histone succinyltransferase KAT2A.</text>
</comment>
<evidence type="ECO:0000313" key="19">
    <source>
        <dbReference type="Proteomes" id="UP000580250"/>
    </source>
</evidence>
<dbReference type="InterPro" id="IPR003016">
    <property type="entry name" value="2-oxoA_DH_lipoyl-BS"/>
</dbReference>
<name>A0A6V7XMB5_MELEN</name>
<evidence type="ECO:0000256" key="8">
    <source>
        <dbReference type="ARBA" id="ARBA00022679"/>
    </source>
</evidence>
<dbReference type="AlphaFoldDB" id="A0A6V7XMB5"/>
<evidence type="ECO:0000256" key="11">
    <source>
        <dbReference type="ARBA" id="ARBA00023128"/>
    </source>
</evidence>
<evidence type="ECO:0000256" key="16">
    <source>
        <dbReference type="SAM" id="MobiDB-lite"/>
    </source>
</evidence>
<reference evidence="18 19" key="1">
    <citation type="submission" date="2020-08" db="EMBL/GenBank/DDBJ databases">
        <authorList>
            <person name="Koutsovoulos G."/>
            <person name="Danchin GJ E."/>
        </authorList>
    </citation>
    <scope>NUCLEOTIDE SEQUENCE [LARGE SCALE GENOMIC DNA]</scope>
</reference>
<evidence type="ECO:0000256" key="13">
    <source>
        <dbReference type="ARBA" id="ARBA00031331"/>
    </source>
</evidence>
<dbReference type="GO" id="GO:0005739">
    <property type="term" value="C:mitochondrion"/>
    <property type="evidence" value="ECO:0007669"/>
    <property type="project" value="UniProtKB-SubCell"/>
</dbReference>
<dbReference type="Pfam" id="PF00364">
    <property type="entry name" value="Biotin_lipoyl"/>
    <property type="match status" value="1"/>
</dbReference>
<evidence type="ECO:0000256" key="9">
    <source>
        <dbReference type="ARBA" id="ARBA00022823"/>
    </source>
</evidence>
<dbReference type="GO" id="GO:0006099">
    <property type="term" value="P:tricarboxylic acid cycle"/>
    <property type="evidence" value="ECO:0007669"/>
    <property type="project" value="UniProtKB-KW"/>
</dbReference>
<evidence type="ECO:0000256" key="1">
    <source>
        <dbReference type="ARBA" id="ARBA00001938"/>
    </source>
</evidence>
<feature type="compositionally biased region" description="Basic and acidic residues" evidence="16">
    <location>
        <begin position="146"/>
        <end position="171"/>
    </location>
</feature>
<keyword evidence="10" id="KW-0809">Transit peptide</keyword>
<dbReference type="InterPro" id="IPR023213">
    <property type="entry name" value="CAT-like_dom_sf"/>
</dbReference>
<comment type="cofactor">
    <cofactor evidence="1">
        <name>(R)-lipoate</name>
        <dbReference type="ChEBI" id="CHEBI:83088"/>
    </cofactor>
</comment>
<organism evidence="18 19">
    <name type="scientific">Meloidogyne enterolobii</name>
    <name type="common">Root-knot nematode worm</name>
    <name type="synonym">Meloidogyne mayaguensis</name>
    <dbReference type="NCBI Taxonomy" id="390850"/>
    <lineage>
        <taxon>Eukaryota</taxon>
        <taxon>Metazoa</taxon>
        <taxon>Ecdysozoa</taxon>
        <taxon>Nematoda</taxon>
        <taxon>Chromadorea</taxon>
        <taxon>Rhabditida</taxon>
        <taxon>Tylenchina</taxon>
        <taxon>Tylenchomorpha</taxon>
        <taxon>Tylenchoidea</taxon>
        <taxon>Meloidogynidae</taxon>
        <taxon>Meloidogyninae</taxon>
        <taxon>Meloidogyne</taxon>
    </lineage>
</organism>
<evidence type="ECO:0000256" key="5">
    <source>
        <dbReference type="ARBA" id="ARBA00012945"/>
    </source>
</evidence>
<keyword evidence="8" id="KW-0808">Transferase</keyword>
<proteinExistence type="inferred from homology"/>
<feature type="region of interest" description="Disordered" evidence="16">
    <location>
        <begin position="137"/>
        <end position="190"/>
    </location>
</feature>
<dbReference type="GO" id="GO:0033512">
    <property type="term" value="P:L-lysine catabolic process to acetyl-CoA via saccharopine"/>
    <property type="evidence" value="ECO:0007669"/>
    <property type="project" value="UniProtKB-UniPathway"/>
</dbReference>
<keyword evidence="9" id="KW-0450">Lipoyl</keyword>
<dbReference type="EMBL" id="CAJEWN010001847">
    <property type="protein sequence ID" value="CAD2200430.1"/>
    <property type="molecule type" value="Genomic_DNA"/>
</dbReference>
<comment type="pathway">
    <text evidence="3">Amino-acid degradation; L-lysine degradation via saccharopine pathway; glutaryl-CoA from L-lysine: step 6/6.</text>
</comment>
<dbReference type="NCBIfam" id="TIGR01347">
    <property type="entry name" value="sucB"/>
    <property type="match status" value="1"/>
</dbReference>
<dbReference type="UniPathway" id="UPA00868">
    <property type="reaction ID" value="UER00840"/>
</dbReference>
<dbReference type="InterPro" id="IPR011053">
    <property type="entry name" value="Single_hybrid_motif"/>
</dbReference>